<gene>
    <name evidence="1" type="ORF">M3202_09815</name>
</gene>
<protein>
    <submittedName>
        <fullName evidence="1">Uncharacterized protein</fullName>
    </submittedName>
</protein>
<keyword evidence="2" id="KW-1185">Reference proteome</keyword>
<dbReference type="Proteomes" id="UP001139179">
    <property type="component" value="Unassembled WGS sequence"/>
</dbReference>
<proteinExistence type="predicted"/>
<dbReference type="EMBL" id="JAMBOL010000007">
    <property type="protein sequence ID" value="MCM3714382.1"/>
    <property type="molecule type" value="Genomic_DNA"/>
</dbReference>
<reference evidence="1" key="1">
    <citation type="submission" date="2022-05" db="EMBL/GenBank/DDBJ databases">
        <title>Comparative Genomics of Spacecraft Associated Microbes.</title>
        <authorList>
            <person name="Tran M.T."/>
            <person name="Wright A."/>
            <person name="Seuylemezian A."/>
            <person name="Eisen J."/>
            <person name="Coil D."/>
        </authorList>
    </citation>
    <scope>NUCLEOTIDE SEQUENCE</scope>
    <source>
        <strain evidence="1">214.1.1</strain>
    </source>
</reference>
<dbReference type="RefSeq" id="WP_251223167.1">
    <property type="nucleotide sequence ID" value="NZ_JAMBOL010000007.1"/>
</dbReference>
<evidence type="ECO:0000313" key="1">
    <source>
        <dbReference type="EMBL" id="MCM3714382.1"/>
    </source>
</evidence>
<sequence>MNLFKAHFVHPYTQVPLIVYFNESDGHVTFEKDQEVLDILMKMEKKIGKDRKFLRDLHRTSHMCKTQYPVASFQDVFDFLEGLGVDKEDLTFQQLYVH</sequence>
<dbReference type="AlphaFoldDB" id="A0A9X2IPF0"/>
<comment type="caution">
    <text evidence="1">The sequence shown here is derived from an EMBL/GenBank/DDBJ whole genome shotgun (WGS) entry which is preliminary data.</text>
</comment>
<name>A0A9X2IPF0_9BACI</name>
<evidence type="ECO:0000313" key="2">
    <source>
        <dbReference type="Proteomes" id="UP001139179"/>
    </source>
</evidence>
<accession>A0A9X2IPF0</accession>
<organism evidence="1 2">
    <name type="scientific">Halalkalibacter oceani</name>
    <dbReference type="NCBI Taxonomy" id="1653776"/>
    <lineage>
        <taxon>Bacteria</taxon>
        <taxon>Bacillati</taxon>
        <taxon>Bacillota</taxon>
        <taxon>Bacilli</taxon>
        <taxon>Bacillales</taxon>
        <taxon>Bacillaceae</taxon>
        <taxon>Halalkalibacter</taxon>
    </lineage>
</organism>